<evidence type="ECO:0000313" key="2">
    <source>
        <dbReference type="Proteomes" id="UP000789901"/>
    </source>
</evidence>
<name>A0ABN7VE77_GIGMA</name>
<feature type="non-terminal residue" evidence="1">
    <location>
        <position position="52"/>
    </location>
</feature>
<accession>A0ABN7VE77</accession>
<sequence length="52" mass="6076">MILVVGWLITSILGTLNISNVWVDGWVNYFNCEWISDFNSRYVSDFKSELVM</sequence>
<feature type="non-terminal residue" evidence="1">
    <location>
        <position position="1"/>
    </location>
</feature>
<evidence type="ECO:0000313" key="1">
    <source>
        <dbReference type="EMBL" id="CAG8762835.1"/>
    </source>
</evidence>
<dbReference type="Proteomes" id="UP000789901">
    <property type="component" value="Unassembled WGS sequence"/>
</dbReference>
<reference evidence="1 2" key="1">
    <citation type="submission" date="2021-06" db="EMBL/GenBank/DDBJ databases">
        <authorList>
            <person name="Kallberg Y."/>
            <person name="Tangrot J."/>
            <person name="Rosling A."/>
        </authorList>
    </citation>
    <scope>NUCLEOTIDE SEQUENCE [LARGE SCALE GENOMIC DNA]</scope>
    <source>
        <strain evidence="1 2">120-4 pot B 10/14</strain>
    </source>
</reference>
<gene>
    <name evidence="1" type="ORF">GMARGA_LOCUS17677</name>
</gene>
<protein>
    <submittedName>
        <fullName evidence="1">9280_t:CDS:1</fullName>
    </submittedName>
</protein>
<keyword evidence="2" id="KW-1185">Reference proteome</keyword>
<proteinExistence type="predicted"/>
<comment type="caution">
    <text evidence="1">The sequence shown here is derived from an EMBL/GenBank/DDBJ whole genome shotgun (WGS) entry which is preliminary data.</text>
</comment>
<dbReference type="EMBL" id="CAJVQB010013548">
    <property type="protein sequence ID" value="CAG8762835.1"/>
    <property type="molecule type" value="Genomic_DNA"/>
</dbReference>
<organism evidence="1 2">
    <name type="scientific">Gigaspora margarita</name>
    <dbReference type="NCBI Taxonomy" id="4874"/>
    <lineage>
        <taxon>Eukaryota</taxon>
        <taxon>Fungi</taxon>
        <taxon>Fungi incertae sedis</taxon>
        <taxon>Mucoromycota</taxon>
        <taxon>Glomeromycotina</taxon>
        <taxon>Glomeromycetes</taxon>
        <taxon>Diversisporales</taxon>
        <taxon>Gigasporaceae</taxon>
        <taxon>Gigaspora</taxon>
    </lineage>
</organism>